<dbReference type="SUPFAM" id="SSF53850">
    <property type="entry name" value="Periplasmic binding protein-like II"/>
    <property type="match status" value="1"/>
</dbReference>
<dbReference type="InterPro" id="IPR036390">
    <property type="entry name" value="WH_DNA-bd_sf"/>
</dbReference>
<dbReference type="FunFam" id="1.10.10.10:FF:000001">
    <property type="entry name" value="LysR family transcriptional regulator"/>
    <property type="match status" value="1"/>
</dbReference>
<dbReference type="GO" id="GO:0003700">
    <property type="term" value="F:DNA-binding transcription factor activity"/>
    <property type="evidence" value="ECO:0007669"/>
    <property type="project" value="InterPro"/>
</dbReference>
<dbReference type="GO" id="GO:0003677">
    <property type="term" value="F:DNA binding"/>
    <property type="evidence" value="ECO:0007669"/>
    <property type="project" value="UniProtKB-KW"/>
</dbReference>
<evidence type="ECO:0000313" key="6">
    <source>
        <dbReference type="EMBL" id="SNT30934.1"/>
    </source>
</evidence>
<dbReference type="OrthoDB" id="9803735at2"/>
<keyword evidence="2" id="KW-0805">Transcription regulation</keyword>
<dbReference type="InterPro" id="IPR050950">
    <property type="entry name" value="HTH-type_LysR_regulators"/>
</dbReference>
<dbReference type="EMBL" id="FZOY01000010">
    <property type="protein sequence ID" value="SNT30934.1"/>
    <property type="molecule type" value="Genomic_DNA"/>
</dbReference>
<dbReference type="PROSITE" id="PS50931">
    <property type="entry name" value="HTH_LYSR"/>
    <property type="match status" value="1"/>
</dbReference>
<dbReference type="PANTHER" id="PTHR30419:SF8">
    <property type="entry name" value="NITROGEN ASSIMILATION TRANSCRIPTIONAL ACTIVATOR-RELATED"/>
    <property type="match status" value="1"/>
</dbReference>
<dbReference type="Pfam" id="PF00126">
    <property type="entry name" value="HTH_1"/>
    <property type="match status" value="1"/>
</dbReference>
<dbReference type="Gene3D" id="1.10.10.10">
    <property type="entry name" value="Winged helix-like DNA-binding domain superfamily/Winged helix DNA-binding domain"/>
    <property type="match status" value="1"/>
</dbReference>
<dbReference type="GO" id="GO:0005829">
    <property type="term" value="C:cytosol"/>
    <property type="evidence" value="ECO:0007669"/>
    <property type="project" value="TreeGrafter"/>
</dbReference>
<dbReference type="InterPro" id="IPR000847">
    <property type="entry name" value="LysR_HTH_N"/>
</dbReference>
<evidence type="ECO:0000313" key="7">
    <source>
        <dbReference type="Proteomes" id="UP000198426"/>
    </source>
</evidence>
<proteinExistence type="inferred from homology"/>
<keyword evidence="4" id="KW-0804">Transcription</keyword>
<sequence length="300" mass="32177">MRINFDFSDLEAFLAVMKTGSFHTAASSLSLSQSAITRRVQKLEIALDSELFERTTRAVKPTLAAKRLRARAEAILEDAQETTRAMRDESVAFAHQRNAVVTVAVIPTVVTALLPAAIRHFRGEGYRARIRFLDLTANAVAEAVSHGDADFGICSVPVSESGTEFEPLFDDPMVLALPSGHPLAGRERIDWADLDAEALILPSRGTGNRLLIDDAMARARLPHAWTYEVHRSTTALELVSGGSGIALVPGSAVTPGFSVGIVVRPMPAPTILRPIGLLSRIGQKDSPVVAALKAAVRPST</sequence>
<feature type="domain" description="HTH lysR-type" evidence="5">
    <location>
        <begin position="5"/>
        <end position="62"/>
    </location>
</feature>
<organism evidence="6 7">
    <name type="scientific">Tropicimonas sediminicola</name>
    <dbReference type="NCBI Taxonomy" id="1031541"/>
    <lineage>
        <taxon>Bacteria</taxon>
        <taxon>Pseudomonadati</taxon>
        <taxon>Pseudomonadota</taxon>
        <taxon>Alphaproteobacteria</taxon>
        <taxon>Rhodobacterales</taxon>
        <taxon>Roseobacteraceae</taxon>
        <taxon>Tropicimonas</taxon>
    </lineage>
</organism>
<evidence type="ECO:0000256" key="1">
    <source>
        <dbReference type="ARBA" id="ARBA00009437"/>
    </source>
</evidence>
<evidence type="ECO:0000256" key="3">
    <source>
        <dbReference type="ARBA" id="ARBA00023125"/>
    </source>
</evidence>
<protein>
    <submittedName>
        <fullName evidence="6">Transcriptional regulator, LysR family</fullName>
    </submittedName>
</protein>
<dbReference type="Proteomes" id="UP000198426">
    <property type="component" value="Unassembled WGS sequence"/>
</dbReference>
<dbReference type="AlphaFoldDB" id="A0A239LMW2"/>
<evidence type="ECO:0000256" key="4">
    <source>
        <dbReference type="ARBA" id="ARBA00023163"/>
    </source>
</evidence>
<dbReference type="Pfam" id="PF03466">
    <property type="entry name" value="LysR_substrate"/>
    <property type="match status" value="1"/>
</dbReference>
<keyword evidence="3" id="KW-0238">DNA-binding</keyword>
<name>A0A239LMW2_9RHOB</name>
<dbReference type="InterPro" id="IPR036388">
    <property type="entry name" value="WH-like_DNA-bd_sf"/>
</dbReference>
<accession>A0A239LMW2</accession>
<comment type="similarity">
    <text evidence="1">Belongs to the LysR transcriptional regulatory family.</text>
</comment>
<dbReference type="CDD" id="cd08440">
    <property type="entry name" value="PBP2_LTTR_like_4"/>
    <property type="match status" value="1"/>
</dbReference>
<evidence type="ECO:0000259" key="5">
    <source>
        <dbReference type="PROSITE" id="PS50931"/>
    </source>
</evidence>
<evidence type="ECO:0000256" key="2">
    <source>
        <dbReference type="ARBA" id="ARBA00023015"/>
    </source>
</evidence>
<reference evidence="6 7" key="1">
    <citation type="submission" date="2017-06" db="EMBL/GenBank/DDBJ databases">
        <authorList>
            <person name="Kim H.J."/>
            <person name="Triplett B.A."/>
        </authorList>
    </citation>
    <scope>NUCLEOTIDE SEQUENCE [LARGE SCALE GENOMIC DNA]</scope>
    <source>
        <strain evidence="6 7">DSM 29339</strain>
    </source>
</reference>
<dbReference type="RefSeq" id="WP_089235011.1">
    <property type="nucleotide sequence ID" value="NZ_FZOY01000010.1"/>
</dbReference>
<gene>
    <name evidence="6" type="ORF">SAMN05421757_11072</name>
</gene>
<dbReference type="SUPFAM" id="SSF46785">
    <property type="entry name" value="Winged helix' DNA-binding domain"/>
    <property type="match status" value="1"/>
</dbReference>
<dbReference type="PANTHER" id="PTHR30419">
    <property type="entry name" value="HTH-TYPE TRANSCRIPTIONAL REGULATOR YBHD"/>
    <property type="match status" value="1"/>
</dbReference>
<dbReference type="Gene3D" id="3.40.190.10">
    <property type="entry name" value="Periplasmic binding protein-like II"/>
    <property type="match status" value="2"/>
</dbReference>
<dbReference type="PRINTS" id="PR00039">
    <property type="entry name" value="HTHLYSR"/>
</dbReference>
<keyword evidence="7" id="KW-1185">Reference proteome</keyword>
<dbReference type="InterPro" id="IPR005119">
    <property type="entry name" value="LysR_subst-bd"/>
</dbReference>